<comment type="similarity">
    <text evidence="4">Belongs to the alanine racemase family.</text>
</comment>
<proteinExistence type="inferred from homology"/>
<dbReference type="PROSITE" id="PS00395">
    <property type="entry name" value="ALANINE_RACEMASE"/>
    <property type="match status" value="1"/>
</dbReference>
<dbReference type="NCBIfam" id="TIGR00492">
    <property type="entry name" value="alr"/>
    <property type="match status" value="1"/>
</dbReference>
<feature type="binding site" evidence="4">
    <location>
        <position position="144"/>
    </location>
    <ligand>
        <name>substrate</name>
    </ligand>
</feature>
<dbReference type="RefSeq" id="WP_344671840.1">
    <property type="nucleotide sequence ID" value="NZ_BAAAQN010000094.1"/>
</dbReference>
<dbReference type="Proteomes" id="UP001500751">
    <property type="component" value="Unassembled WGS sequence"/>
</dbReference>
<feature type="binding site" evidence="4">
    <location>
        <position position="326"/>
    </location>
    <ligand>
        <name>substrate</name>
    </ligand>
</feature>
<dbReference type="HAMAP" id="MF_01201">
    <property type="entry name" value="Ala_racemase"/>
    <property type="match status" value="1"/>
</dbReference>
<dbReference type="Gene3D" id="3.20.20.10">
    <property type="entry name" value="Alanine racemase"/>
    <property type="match status" value="1"/>
</dbReference>
<protein>
    <recommendedName>
        <fullName evidence="4">Alanine racemase</fullName>
        <ecNumber evidence="4">5.1.1.1</ecNumber>
    </recommendedName>
</protein>
<name>A0ABP5H408_9ACTN</name>
<reference evidence="7" key="1">
    <citation type="journal article" date="2019" name="Int. J. Syst. Evol. Microbiol.">
        <title>The Global Catalogue of Microorganisms (GCM) 10K type strain sequencing project: providing services to taxonomists for standard genome sequencing and annotation.</title>
        <authorList>
            <consortium name="The Broad Institute Genomics Platform"/>
            <consortium name="The Broad Institute Genome Sequencing Center for Infectious Disease"/>
            <person name="Wu L."/>
            <person name="Ma J."/>
        </authorList>
    </citation>
    <scope>NUCLEOTIDE SEQUENCE [LARGE SCALE GENOMIC DNA]</scope>
    <source>
        <strain evidence="7">JCM 16014</strain>
    </source>
</reference>
<dbReference type="InterPro" id="IPR001608">
    <property type="entry name" value="Ala_racemase_N"/>
</dbReference>
<organism evidence="6 7">
    <name type="scientific">Catenulispora yoronensis</name>
    <dbReference type="NCBI Taxonomy" id="450799"/>
    <lineage>
        <taxon>Bacteria</taxon>
        <taxon>Bacillati</taxon>
        <taxon>Actinomycetota</taxon>
        <taxon>Actinomycetes</taxon>
        <taxon>Catenulisporales</taxon>
        <taxon>Catenulisporaceae</taxon>
        <taxon>Catenulispora</taxon>
    </lineage>
</organism>
<dbReference type="EC" id="5.1.1.1" evidence="4"/>
<gene>
    <name evidence="6" type="primary">alr_2</name>
    <name evidence="6" type="ORF">GCM10009839_89280</name>
</gene>
<evidence type="ECO:0000256" key="4">
    <source>
        <dbReference type="HAMAP-Rule" id="MF_01201"/>
    </source>
</evidence>
<feature type="active site" description="Proton acceptor; specific for L-alanine" evidence="4">
    <location>
        <position position="278"/>
    </location>
</feature>
<dbReference type="SUPFAM" id="SSF51419">
    <property type="entry name" value="PLP-binding barrel"/>
    <property type="match status" value="1"/>
</dbReference>
<dbReference type="InterPro" id="IPR011079">
    <property type="entry name" value="Ala_racemase_C"/>
</dbReference>
<dbReference type="PANTHER" id="PTHR30511:SF0">
    <property type="entry name" value="ALANINE RACEMASE, CATABOLIC-RELATED"/>
    <property type="match status" value="1"/>
</dbReference>
<evidence type="ECO:0000259" key="5">
    <source>
        <dbReference type="SMART" id="SM01005"/>
    </source>
</evidence>
<sequence length="396" mass="40643">MRRSQAGEEQGAVGVVDLRAEAVVDLAAFRSNIERLRAAAPTSQLMVVVKADAYGHGAATCAREARAAGVPWLGTALPGEALALRADGDRGRLLTWLHSPGQDFAPLVAAEVDISVGARWALDGVVATGGPARVHLKVDTGLGRGGASREDWPALVAAARRAERDGVVRVVGIWSHLSCADDPTCDCTARQIAAFEEACAVARAAGLDPELRHLANSAATLLTPAAHYDLVRPGLAAYGLSPAPAVATAAGFGLRPALTLRARLSAVKHVPAGHTVSYGHATATRRPTALGLVPLGYADGVPRGAGRSAEVSVGGRRVGILGPVAMDQFVVDLTGLDASAGDEVVLFGPGADGEPTAEDWARAAGTIGYEIVTRLGSRLARRYTAESATGWSGCSG</sequence>
<dbReference type="CDD" id="cd00430">
    <property type="entry name" value="PLPDE_III_AR"/>
    <property type="match status" value="1"/>
</dbReference>
<dbReference type="SMART" id="SM01005">
    <property type="entry name" value="Ala_racemase_C"/>
    <property type="match status" value="1"/>
</dbReference>
<feature type="modified residue" description="N6-(pyridoxal phosphate)lysine" evidence="4">
    <location>
        <position position="50"/>
    </location>
</feature>
<keyword evidence="3 4" id="KW-0413">Isomerase</keyword>
<evidence type="ECO:0000313" key="7">
    <source>
        <dbReference type="Proteomes" id="UP001500751"/>
    </source>
</evidence>
<comment type="catalytic activity">
    <reaction evidence="4">
        <text>L-alanine = D-alanine</text>
        <dbReference type="Rhea" id="RHEA:20249"/>
        <dbReference type="ChEBI" id="CHEBI:57416"/>
        <dbReference type="ChEBI" id="CHEBI:57972"/>
        <dbReference type="EC" id="5.1.1.1"/>
    </reaction>
</comment>
<keyword evidence="2 4" id="KW-0663">Pyridoxal phosphate</keyword>
<evidence type="ECO:0000313" key="6">
    <source>
        <dbReference type="EMBL" id="GAA2064007.1"/>
    </source>
</evidence>
<dbReference type="InterPro" id="IPR029066">
    <property type="entry name" value="PLP-binding_barrel"/>
</dbReference>
<comment type="function">
    <text evidence="4">Catalyzes the interconversion of L-alanine and D-alanine. May also act on other amino acids.</text>
</comment>
<dbReference type="Pfam" id="PF00842">
    <property type="entry name" value="Ala_racemase_C"/>
    <property type="match status" value="1"/>
</dbReference>
<dbReference type="PANTHER" id="PTHR30511">
    <property type="entry name" value="ALANINE RACEMASE"/>
    <property type="match status" value="1"/>
</dbReference>
<dbReference type="PRINTS" id="PR00992">
    <property type="entry name" value="ALARACEMASE"/>
</dbReference>
<dbReference type="Pfam" id="PF01168">
    <property type="entry name" value="Ala_racemase_N"/>
    <property type="match status" value="1"/>
</dbReference>
<dbReference type="Gene3D" id="2.40.37.10">
    <property type="entry name" value="Lyase, Ornithine Decarboxylase, Chain A, domain 1"/>
    <property type="match status" value="1"/>
</dbReference>
<evidence type="ECO:0000256" key="3">
    <source>
        <dbReference type="ARBA" id="ARBA00023235"/>
    </source>
</evidence>
<comment type="pathway">
    <text evidence="4">Amino-acid biosynthesis; D-alanine biosynthesis; D-alanine from L-alanine: step 1/1.</text>
</comment>
<dbReference type="SUPFAM" id="SSF50621">
    <property type="entry name" value="Alanine racemase C-terminal domain-like"/>
    <property type="match status" value="1"/>
</dbReference>
<comment type="cofactor">
    <cofactor evidence="1 4">
        <name>pyridoxal 5'-phosphate</name>
        <dbReference type="ChEBI" id="CHEBI:597326"/>
    </cofactor>
</comment>
<feature type="domain" description="Alanine racemase C-terminal" evidence="5">
    <location>
        <begin position="257"/>
        <end position="384"/>
    </location>
</feature>
<dbReference type="EMBL" id="BAAAQN010000094">
    <property type="protein sequence ID" value="GAA2064007.1"/>
    <property type="molecule type" value="Genomic_DNA"/>
</dbReference>
<dbReference type="InterPro" id="IPR009006">
    <property type="entry name" value="Ala_racemase/Decarboxylase_C"/>
</dbReference>
<comment type="caution">
    <text evidence="6">The sequence shown here is derived from an EMBL/GenBank/DDBJ whole genome shotgun (WGS) entry which is preliminary data.</text>
</comment>
<keyword evidence="7" id="KW-1185">Reference proteome</keyword>
<evidence type="ECO:0000256" key="2">
    <source>
        <dbReference type="ARBA" id="ARBA00022898"/>
    </source>
</evidence>
<evidence type="ECO:0000256" key="1">
    <source>
        <dbReference type="ARBA" id="ARBA00001933"/>
    </source>
</evidence>
<accession>A0ABP5H408</accession>
<dbReference type="InterPro" id="IPR000821">
    <property type="entry name" value="Ala_racemase"/>
</dbReference>
<feature type="active site" description="Proton acceptor; specific for D-alanine" evidence="4">
    <location>
        <position position="50"/>
    </location>
</feature>
<dbReference type="InterPro" id="IPR020622">
    <property type="entry name" value="Ala_racemase_pyridoxalP-BS"/>
</dbReference>